<evidence type="ECO:0000256" key="1">
    <source>
        <dbReference type="SAM" id="MobiDB-lite"/>
    </source>
</evidence>
<organism evidence="3 4">
    <name type="scientific">Lacipirellula parvula</name>
    <dbReference type="NCBI Taxonomy" id="2650471"/>
    <lineage>
        <taxon>Bacteria</taxon>
        <taxon>Pseudomonadati</taxon>
        <taxon>Planctomycetota</taxon>
        <taxon>Planctomycetia</taxon>
        <taxon>Pirellulales</taxon>
        <taxon>Lacipirellulaceae</taxon>
        <taxon>Lacipirellula</taxon>
    </lineage>
</organism>
<proteinExistence type="predicted"/>
<sequence>MKAVLSTGAVVIGVLLLATSLVWGLVFPASAGWTEEKSLRLRDLKARAHVLSSQNAAASDKPSMHGGENGADKKAEYDKVRAELEALDAELQGKIEAPEAAASILRYSGIAFVIAGALAVYTSKG</sequence>
<keyword evidence="2" id="KW-0472">Membrane</keyword>
<evidence type="ECO:0000256" key="2">
    <source>
        <dbReference type="SAM" id="Phobius"/>
    </source>
</evidence>
<evidence type="ECO:0000313" key="3">
    <source>
        <dbReference type="EMBL" id="BBO30715.1"/>
    </source>
</evidence>
<dbReference type="AlphaFoldDB" id="A0A5K7X2Z7"/>
<dbReference type="Proteomes" id="UP000326837">
    <property type="component" value="Chromosome"/>
</dbReference>
<keyword evidence="4" id="KW-1185">Reference proteome</keyword>
<keyword evidence="2" id="KW-1133">Transmembrane helix</keyword>
<protein>
    <submittedName>
        <fullName evidence="3">Uncharacterized protein</fullName>
    </submittedName>
</protein>
<reference evidence="4" key="1">
    <citation type="submission" date="2019-10" db="EMBL/GenBank/DDBJ databases">
        <title>Lacipirellula parvula gen. nov., sp. nov., representing a lineage of planctomycetes widespread in freshwater anoxic habitats, and description of the family Lacipirellulaceae.</title>
        <authorList>
            <person name="Dedysh S.N."/>
            <person name="Kulichevskaya I.S."/>
            <person name="Beletsky A.V."/>
            <person name="Rakitin A.L."/>
            <person name="Mardanov A.V."/>
            <person name="Ivanova A.A."/>
            <person name="Saltykova V.X."/>
            <person name="Rijpstra W.I.C."/>
            <person name="Sinninghe Damste J.S."/>
            <person name="Ravin N.V."/>
        </authorList>
    </citation>
    <scope>NUCLEOTIDE SEQUENCE [LARGE SCALE GENOMIC DNA]</scope>
    <source>
        <strain evidence="4">PX69</strain>
    </source>
</reference>
<dbReference type="EMBL" id="AP021861">
    <property type="protein sequence ID" value="BBO30715.1"/>
    <property type="molecule type" value="Genomic_DNA"/>
</dbReference>
<dbReference type="KEGG" id="lpav:PLANPX_0327"/>
<gene>
    <name evidence="3" type="ORF">PLANPX_0327</name>
</gene>
<feature type="transmembrane region" description="Helical" evidence="2">
    <location>
        <begin position="104"/>
        <end position="122"/>
    </location>
</feature>
<keyword evidence="2" id="KW-0812">Transmembrane</keyword>
<accession>A0A5K7X2Z7</accession>
<dbReference type="RefSeq" id="WP_152097008.1">
    <property type="nucleotide sequence ID" value="NZ_AP021861.1"/>
</dbReference>
<feature type="region of interest" description="Disordered" evidence="1">
    <location>
        <begin position="53"/>
        <end position="72"/>
    </location>
</feature>
<name>A0A5K7X2Z7_9BACT</name>
<evidence type="ECO:0000313" key="4">
    <source>
        <dbReference type="Proteomes" id="UP000326837"/>
    </source>
</evidence>